<dbReference type="EMBL" id="JACIDT010000004">
    <property type="protein sequence ID" value="MBB3925768.1"/>
    <property type="molecule type" value="Genomic_DNA"/>
</dbReference>
<dbReference type="InterPro" id="IPR000073">
    <property type="entry name" value="AB_hydrolase_1"/>
</dbReference>
<evidence type="ECO:0000313" key="3">
    <source>
        <dbReference type="Proteomes" id="UP000571950"/>
    </source>
</evidence>
<dbReference type="InterPro" id="IPR050228">
    <property type="entry name" value="Carboxylesterase_BioH"/>
</dbReference>
<comment type="caution">
    <text evidence="2">The sequence shown here is derived from an EMBL/GenBank/DDBJ whole genome shotgun (WGS) entry which is preliminary data.</text>
</comment>
<dbReference type="InterPro" id="IPR029058">
    <property type="entry name" value="AB_hydrolase_fold"/>
</dbReference>
<dbReference type="PANTHER" id="PTHR43194">
    <property type="entry name" value="HYDROLASE ALPHA/BETA FOLD FAMILY"/>
    <property type="match status" value="1"/>
</dbReference>
<evidence type="ECO:0000259" key="1">
    <source>
        <dbReference type="Pfam" id="PF12697"/>
    </source>
</evidence>
<dbReference type="RefSeq" id="WP_188071320.1">
    <property type="nucleotide sequence ID" value="NZ_BSPS01000121.1"/>
</dbReference>
<keyword evidence="3" id="KW-1185">Reference proteome</keyword>
<organism evidence="2 3">
    <name type="scientific">Sphingobium jiangsuense</name>
    <dbReference type="NCBI Taxonomy" id="870476"/>
    <lineage>
        <taxon>Bacteria</taxon>
        <taxon>Pseudomonadati</taxon>
        <taxon>Pseudomonadota</taxon>
        <taxon>Alphaproteobacteria</taxon>
        <taxon>Sphingomonadales</taxon>
        <taxon>Sphingomonadaceae</taxon>
        <taxon>Sphingobium</taxon>
    </lineage>
</organism>
<reference evidence="2 3" key="1">
    <citation type="submission" date="2020-08" db="EMBL/GenBank/DDBJ databases">
        <title>Genomic Encyclopedia of Type Strains, Phase IV (KMG-IV): sequencing the most valuable type-strain genomes for metagenomic binning, comparative biology and taxonomic classification.</title>
        <authorList>
            <person name="Goeker M."/>
        </authorList>
    </citation>
    <scope>NUCLEOTIDE SEQUENCE [LARGE SCALE GENOMIC DNA]</scope>
    <source>
        <strain evidence="2 3">DSM 26189</strain>
    </source>
</reference>
<gene>
    <name evidence="2" type="ORF">GGR43_001483</name>
</gene>
<accession>A0A7W6FPD0</accession>
<name>A0A7W6FPD0_9SPHN</name>
<dbReference type="PANTHER" id="PTHR43194:SF2">
    <property type="entry name" value="PEROXISOMAL MEMBRANE PROTEIN LPX1"/>
    <property type="match status" value="1"/>
</dbReference>
<sequence length="284" mass="30503">MLSRVQRFRSADGTPIVADIVGAPDRPTVVLAHGGGQTRHSWNGALRALAGEGYRVINYDGRGHGDSGWSSDGVYTLDLRAQDLRAVLTGTTGPVALVGASMGGATAMKLVSDGYRPAALILVDIVPRPEKAGVQRIIAFMRGHPDGFASLEEAAAAIAAYNPDRPRPSSPEGLHRNLRLGADGRYRWHWDPMIVQRTEALERSEIEDAMAGLAQARSVPALVVRGMHSDVVSDESIDHFRTVLPHLEVFQVPGAGHMVAGDRNDAFNGGIVDFLHRHMPVMAS</sequence>
<dbReference type="AlphaFoldDB" id="A0A7W6FPD0"/>
<dbReference type="PRINTS" id="PR00111">
    <property type="entry name" value="ABHYDROLASE"/>
</dbReference>
<evidence type="ECO:0000313" key="2">
    <source>
        <dbReference type="EMBL" id="MBB3925768.1"/>
    </source>
</evidence>
<dbReference type="Gene3D" id="3.40.50.1820">
    <property type="entry name" value="alpha/beta hydrolase"/>
    <property type="match status" value="1"/>
</dbReference>
<proteinExistence type="predicted"/>
<dbReference type="SUPFAM" id="SSF53474">
    <property type="entry name" value="alpha/beta-Hydrolases"/>
    <property type="match status" value="1"/>
</dbReference>
<protein>
    <submittedName>
        <fullName evidence="2">Pimeloyl-ACP methyl ester carboxylesterase</fullName>
    </submittedName>
</protein>
<feature type="domain" description="AB hydrolase-1" evidence="1">
    <location>
        <begin position="29"/>
        <end position="267"/>
    </location>
</feature>
<dbReference type="Pfam" id="PF12697">
    <property type="entry name" value="Abhydrolase_6"/>
    <property type="match status" value="1"/>
</dbReference>
<dbReference type="Proteomes" id="UP000571950">
    <property type="component" value="Unassembled WGS sequence"/>
</dbReference>